<reference evidence="1" key="1">
    <citation type="submission" date="2013-04" db="EMBL/GenBank/DDBJ databases">
        <title>The genome sequencing project of 58 acetic acid bacteria.</title>
        <authorList>
            <person name="Okamoto-Kainuma A."/>
            <person name="Ishikawa M."/>
            <person name="Umino S."/>
            <person name="Koizumi Y."/>
            <person name="Shiwa Y."/>
            <person name="Yoshikawa H."/>
            <person name="Matsutani M."/>
            <person name="Matsushita K."/>
        </authorList>
    </citation>
    <scope>NUCLEOTIDE SEQUENCE</scope>
    <source>
        <strain evidence="1">DSM 14337</strain>
    </source>
</reference>
<comment type="caution">
    <text evidence="1">The sequence shown here is derived from an EMBL/GenBank/DDBJ whole genome shotgun (WGS) entry which is preliminary data.</text>
</comment>
<protein>
    <submittedName>
        <fullName evidence="1">Uncharacterized protein</fullName>
    </submittedName>
</protein>
<dbReference type="RefSeq" id="WP_156476898.1">
    <property type="nucleotide sequence ID" value="NZ_BAPF01000050.1"/>
</dbReference>
<evidence type="ECO:0000313" key="2">
    <source>
        <dbReference type="Proteomes" id="UP001065047"/>
    </source>
</evidence>
<accession>A0ABQ0PYK7</accession>
<evidence type="ECO:0000313" key="1">
    <source>
        <dbReference type="EMBL" id="GBQ84826.1"/>
    </source>
</evidence>
<dbReference type="EMBL" id="BAPF01000050">
    <property type="protein sequence ID" value="GBQ84826.1"/>
    <property type="molecule type" value="Genomic_DNA"/>
</dbReference>
<sequence length="128" mass="14524">MLAIDRYDGPMWRTLRNALSDLTAEQKDRLDIWFLSAKYGFHRADLPISSYEQLLTTKRGQELVRLPTSNHNAFRDATGKAHKILLAGGQAYREVMRRVIQAGSDIAETDGPGIGFHRKQLRGWLADV</sequence>
<dbReference type="Proteomes" id="UP001065047">
    <property type="component" value="Unassembled WGS sequence"/>
</dbReference>
<organism evidence="1 2">
    <name type="scientific">Acetobacter malorum DSM 14337</name>
    <dbReference type="NCBI Taxonomy" id="1307910"/>
    <lineage>
        <taxon>Bacteria</taxon>
        <taxon>Pseudomonadati</taxon>
        <taxon>Pseudomonadota</taxon>
        <taxon>Alphaproteobacteria</taxon>
        <taxon>Acetobacterales</taxon>
        <taxon>Acetobacteraceae</taxon>
        <taxon>Acetobacter</taxon>
    </lineage>
</organism>
<name>A0ABQ0PYK7_9PROT</name>
<keyword evidence="2" id="KW-1185">Reference proteome</keyword>
<dbReference type="GeneID" id="29556908"/>
<gene>
    <name evidence="1" type="ORF">AA14337_2923</name>
</gene>
<proteinExistence type="predicted"/>